<feature type="compositionally biased region" description="Basic and acidic residues" evidence="1">
    <location>
        <begin position="17"/>
        <end position="28"/>
    </location>
</feature>
<dbReference type="Pfam" id="PF10671">
    <property type="entry name" value="TcpQ"/>
    <property type="match status" value="1"/>
</dbReference>
<dbReference type="AlphaFoldDB" id="A0A193GMV1"/>
<feature type="region of interest" description="Disordered" evidence="1">
    <location>
        <begin position="1"/>
        <end position="91"/>
    </location>
</feature>
<proteinExistence type="predicted"/>
<evidence type="ECO:0000313" key="3">
    <source>
        <dbReference type="EMBL" id="ANN80811.1"/>
    </source>
</evidence>
<name>A0A193GMV1_9BORD</name>
<keyword evidence="3" id="KW-0614">Plasmid</keyword>
<dbReference type="InterPro" id="IPR018927">
    <property type="entry name" value="Pilus_synth_Q_C"/>
</dbReference>
<dbReference type="EMBL" id="CP016173">
    <property type="protein sequence ID" value="ANN80811.1"/>
    <property type="molecule type" value="Genomic_DNA"/>
</dbReference>
<protein>
    <recommendedName>
        <fullName evidence="2">Toxin co-regulated pilus biosynthesis protein Q C-terminal domain-containing protein</fullName>
    </recommendedName>
</protein>
<sequence length="179" mass="19630">MSQAAPGAAQSDGSSDQARKLLAEDATKIIKQAPAQAAGATNKPLADKTSKPEAPKSNGKPSAPSPEPVKAEETKAVAAEQKSDVVEVKPTADAEPLPSWIANAGTTLRQTVQDWSHREGWDVRWEAELLDYPIEERFTMVGKYLDVITRTFELYKDAKRPFKVEIYPSQKLVVVKEKK</sequence>
<feature type="compositionally biased region" description="Basic and acidic residues" evidence="1">
    <location>
        <begin position="45"/>
        <end position="54"/>
    </location>
</feature>
<evidence type="ECO:0000259" key="2">
    <source>
        <dbReference type="Pfam" id="PF10671"/>
    </source>
</evidence>
<gene>
    <name evidence="3" type="ORF">BAU07_26130</name>
</gene>
<dbReference type="KEGG" id="bfz:BAU07_26130"/>
<feature type="domain" description="Toxin co-regulated pilus biosynthesis protein Q C-terminal" evidence="2">
    <location>
        <begin position="99"/>
        <end position="177"/>
    </location>
</feature>
<feature type="compositionally biased region" description="Basic and acidic residues" evidence="1">
    <location>
        <begin position="69"/>
        <end position="91"/>
    </location>
</feature>
<organism evidence="3 4">
    <name type="scientific">Bordetella flabilis</name>
    <dbReference type="NCBI Taxonomy" id="463014"/>
    <lineage>
        <taxon>Bacteria</taxon>
        <taxon>Pseudomonadati</taxon>
        <taxon>Pseudomonadota</taxon>
        <taxon>Betaproteobacteria</taxon>
        <taxon>Burkholderiales</taxon>
        <taxon>Alcaligenaceae</taxon>
        <taxon>Bordetella</taxon>
    </lineage>
</organism>
<accession>A0A193GMV1</accession>
<dbReference type="Proteomes" id="UP000091926">
    <property type="component" value="Plasmid unnamed1"/>
</dbReference>
<evidence type="ECO:0000313" key="4">
    <source>
        <dbReference type="Proteomes" id="UP000091926"/>
    </source>
</evidence>
<evidence type="ECO:0000256" key="1">
    <source>
        <dbReference type="SAM" id="MobiDB-lite"/>
    </source>
</evidence>
<reference evidence="3 4" key="1">
    <citation type="submission" date="2016-06" db="EMBL/GenBank/DDBJ databases">
        <title>Complete genome sequences of Bordetella bronchialis and Bordetella flabilis.</title>
        <authorList>
            <person name="LiPuma J.J."/>
            <person name="Spilker T."/>
        </authorList>
    </citation>
    <scope>NUCLEOTIDE SEQUENCE [LARGE SCALE GENOMIC DNA]</scope>
    <source>
        <strain evidence="3 4">AU10664</strain>
        <plasmid evidence="3 4">unnamed1</plasmid>
    </source>
</reference>
<keyword evidence="4" id="KW-1185">Reference proteome</keyword>
<geneLocation type="plasmid" evidence="3 4">
    <name>unnamed1</name>
</geneLocation>